<feature type="domain" description="DUF2169" evidence="2">
    <location>
        <begin position="26"/>
        <end position="298"/>
    </location>
</feature>
<feature type="compositionally biased region" description="Low complexity" evidence="1">
    <location>
        <begin position="391"/>
        <end position="400"/>
    </location>
</feature>
<dbReference type="InterPro" id="IPR001646">
    <property type="entry name" value="5peptide_repeat"/>
</dbReference>
<feature type="region of interest" description="Disordered" evidence="1">
    <location>
        <begin position="861"/>
        <end position="880"/>
    </location>
</feature>
<feature type="compositionally biased region" description="Polar residues" evidence="1">
    <location>
        <begin position="866"/>
        <end position="875"/>
    </location>
</feature>
<feature type="compositionally biased region" description="Pro residues" evidence="1">
    <location>
        <begin position="339"/>
        <end position="352"/>
    </location>
</feature>
<gene>
    <name evidence="3" type="ORF">SOCEGT47_023460</name>
</gene>
<dbReference type="Proteomes" id="UP000295781">
    <property type="component" value="Chromosome"/>
</dbReference>
<dbReference type="Pfam" id="PF09937">
    <property type="entry name" value="DUF2169"/>
    <property type="match status" value="2"/>
</dbReference>
<accession>A0A4P2PYS8</accession>
<feature type="domain" description="DUF2169" evidence="2">
    <location>
        <begin position="528"/>
        <end position="814"/>
    </location>
</feature>
<proteinExistence type="predicted"/>
<dbReference type="PANTHER" id="PTHR14136:SF17">
    <property type="entry name" value="BTB_POZ DOMAIN-CONTAINING PROTEIN KCTD9"/>
    <property type="match status" value="1"/>
</dbReference>
<feature type="region of interest" description="Disordered" evidence="1">
    <location>
        <begin position="331"/>
        <end position="400"/>
    </location>
</feature>
<dbReference type="InterPro" id="IPR051082">
    <property type="entry name" value="Pentapeptide-BTB/POZ_domain"/>
</dbReference>
<dbReference type="OrthoDB" id="5477614at2"/>
<feature type="region of interest" description="Disordered" evidence="1">
    <location>
        <begin position="469"/>
        <end position="502"/>
    </location>
</feature>
<dbReference type="Pfam" id="PF00805">
    <property type="entry name" value="Pentapeptide"/>
    <property type="match status" value="5"/>
</dbReference>
<dbReference type="RefSeq" id="WP_129347111.1">
    <property type="nucleotide sequence ID" value="NZ_CP012670.1"/>
</dbReference>
<sequence>MHILSLRPLAASTILWRTPAGLSLSIPLKATFQLAPEAVASLTSPLPLFHDVFFEQNAGRSLYVASDAAPHKPRADVLLTGSAYAPPGQRVPHRWVRLAIFGGAPAQAPAIDKRIQVVGERRRDPATGQPSAAAPFARLPIRYELAHGGATFPENPVGMGADPADLRLPSLLDPSNRPAPVGFGPIPGTWPQRRRALAGWDPALLSKPVPELPTAMDWGYFNAAPRDQQIPYLQGDEWILFEGLHPTAAQVRSRLPGLEARVLVRAPPLTDPAGVELRARCDTLWIDADALRCTLTWRASLAVAEHALEALDRGSLVATLALPGERVAWPSPAAAGPSPAGPSPAGPSPAGPSPAGRSPAAPPVLPVGATTAPLPEGVRPPALPFGGPGASAGQASGPPAVLAGTREFNLQDVMRGLRQEDAPFPLAPARPPESAETEAARQPAEIPWESLKQAFPAMAAHIEALGGAPLPTATLPLPEPEPSRPTSEDLAASPDMPPPARTTENVPVLNLAPFPAFTLPWQVRPPRDSLTIVVKGTFTLVPGAPAAIAPDQELPAGDTPAGDAPAGDTAAEGGPAQGLRYPSDFAIFKPKADVLLVGHAHRPRGAEAAALVRLRLGDALDRAVVAVGPRRWDALGVPTAPEAWSRIPLRFEHAFGGPGFDANPAGTGYGARAGDALPSLELPELLIRAAGDTPPPACFAPVPAAWRERLQKIGTYGDRWRKTRWPFFPDDLDWTYFNAAPAPQQIPYPRGDEAFELWSVRPDGEVVRGQLPGVRVRVFAQATEQGGGGFSEVPMRLDTVWFDADALRLVLVWRGLLDVADEDASEIASLFVVSEPMGKGEPMTKSEARARFFAELAAREAAEQPPASNAESANDNAGEGAETALDAQIAERLATARARRRVAGGAAAAGAVAEAVAAADVDGEDLSGGAAASADAPPGAPAAAREGILELLRLGEPLAGLDLTGIDLSGASLEGRDLGGALLQRANLRGARLDGARLVEAVLAGADCEGASFEGADLTQADLTGANVQGARFSGAILALAAAADARCEGAVFEGARAPGASFAGAALRRARFDRADLSGAEMMGSALDEASFRDATLDDVKLYGASGSRVILDGASLADLRADDVALRGSSFRRVKGPGSVWEGADLTEGVFEGAALREASFTRATLDRAVLDAADLRDGRFRKARLRGARLVEANLMRAAFDSADLERADLRGANLYQAETWKARTTEIDLTGAFVAGTKLA</sequence>
<dbReference type="PANTHER" id="PTHR14136">
    <property type="entry name" value="BTB_POZ DOMAIN-CONTAINING PROTEIN KCTD9"/>
    <property type="match status" value="1"/>
</dbReference>
<evidence type="ECO:0000313" key="3">
    <source>
        <dbReference type="EMBL" id="AUX21851.1"/>
    </source>
</evidence>
<evidence type="ECO:0000256" key="1">
    <source>
        <dbReference type="SAM" id="MobiDB-lite"/>
    </source>
</evidence>
<dbReference type="SUPFAM" id="SSF141571">
    <property type="entry name" value="Pentapeptide repeat-like"/>
    <property type="match status" value="2"/>
</dbReference>
<evidence type="ECO:0000313" key="4">
    <source>
        <dbReference type="Proteomes" id="UP000295781"/>
    </source>
</evidence>
<name>A0A4P2PYS8_SORCE</name>
<feature type="region of interest" description="Disordered" evidence="1">
    <location>
        <begin position="549"/>
        <end position="576"/>
    </location>
</feature>
<dbReference type="Gene3D" id="2.160.20.80">
    <property type="entry name" value="E3 ubiquitin-protein ligase SopA"/>
    <property type="match status" value="2"/>
</dbReference>
<evidence type="ECO:0000259" key="2">
    <source>
        <dbReference type="Pfam" id="PF09937"/>
    </source>
</evidence>
<dbReference type="AlphaFoldDB" id="A0A4P2PYS8"/>
<feature type="compositionally biased region" description="Low complexity" evidence="1">
    <location>
        <begin position="555"/>
        <end position="574"/>
    </location>
</feature>
<protein>
    <recommendedName>
        <fullName evidence="2">DUF2169 domain-containing protein</fullName>
    </recommendedName>
</protein>
<dbReference type="EMBL" id="CP012670">
    <property type="protein sequence ID" value="AUX21851.1"/>
    <property type="molecule type" value="Genomic_DNA"/>
</dbReference>
<reference evidence="3 4" key="1">
    <citation type="submission" date="2015-09" db="EMBL/GenBank/DDBJ databases">
        <title>Sorangium comparison.</title>
        <authorList>
            <person name="Zaburannyi N."/>
            <person name="Bunk B."/>
            <person name="Overmann J."/>
            <person name="Mueller R."/>
        </authorList>
    </citation>
    <scope>NUCLEOTIDE SEQUENCE [LARGE SCALE GENOMIC DNA]</scope>
    <source>
        <strain evidence="3 4">So ceGT47</strain>
    </source>
</reference>
<organism evidence="3 4">
    <name type="scientific">Sorangium cellulosum</name>
    <name type="common">Polyangium cellulosum</name>
    <dbReference type="NCBI Taxonomy" id="56"/>
    <lineage>
        <taxon>Bacteria</taxon>
        <taxon>Pseudomonadati</taxon>
        <taxon>Myxococcota</taxon>
        <taxon>Polyangia</taxon>
        <taxon>Polyangiales</taxon>
        <taxon>Polyangiaceae</taxon>
        <taxon>Sorangium</taxon>
    </lineage>
</organism>
<dbReference type="InterPro" id="IPR018683">
    <property type="entry name" value="DUF2169"/>
</dbReference>